<keyword evidence="3" id="KW-1185">Reference proteome</keyword>
<dbReference type="STRING" id="265719.SAMN04488509_1049"/>
<keyword evidence="1" id="KW-0472">Membrane</keyword>
<feature type="transmembrane region" description="Helical" evidence="1">
    <location>
        <begin position="54"/>
        <end position="79"/>
    </location>
</feature>
<evidence type="ECO:0000313" key="2">
    <source>
        <dbReference type="EMBL" id="SDD58286.1"/>
    </source>
</evidence>
<evidence type="ECO:0000313" key="3">
    <source>
        <dbReference type="Proteomes" id="UP000199603"/>
    </source>
</evidence>
<keyword evidence="1" id="KW-1133">Transmembrane helix</keyword>
<reference evidence="2 3" key="1">
    <citation type="submission" date="2016-10" db="EMBL/GenBank/DDBJ databases">
        <authorList>
            <person name="de Groot N.N."/>
        </authorList>
    </citation>
    <scope>NUCLEOTIDE SEQUENCE [LARGE SCALE GENOMIC DNA]</scope>
    <source>
        <strain evidence="2 3">DSM 16957</strain>
    </source>
</reference>
<dbReference type="Proteomes" id="UP000199603">
    <property type="component" value="Unassembled WGS sequence"/>
</dbReference>
<evidence type="ECO:0000256" key="1">
    <source>
        <dbReference type="SAM" id="Phobius"/>
    </source>
</evidence>
<sequence>MDTVRWLFSRHPRLALLVHPLSLAWLLILVVGLSQPYLDPPAAAPDAPLGLPEALLLGAAFVTMLTSALLMVISTRVVLPACSRLEGWRTLLLVAWFVPFLGLPLYLSYRRLRDGVATNPQS</sequence>
<organism evidence="2 3">
    <name type="scientific">Aquimonas voraii</name>
    <dbReference type="NCBI Taxonomy" id="265719"/>
    <lineage>
        <taxon>Bacteria</taxon>
        <taxon>Pseudomonadati</taxon>
        <taxon>Pseudomonadota</taxon>
        <taxon>Gammaproteobacteria</taxon>
        <taxon>Lysobacterales</taxon>
        <taxon>Lysobacteraceae</taxon>
        <taxon>Aquimonas</taxon>
    </lineage>
</organism>
<gene>
    <name evidence="2" type="ORF">SAMN04488509_1049</name>
</gene>
<feature type="transmembrane region" description="Helical" evidence="1">
    <location>
        <begin position="91"/>
        <end position="109"/>
    </location>
</feature>
<name>A0A1G6VZN4_9GAMM</name>
<proteinExistence type="predicted"/>
<dbReference type="AlphaFoldDB" id="A0A1G6VZN4"/>
<protein>
    <submittedName>
        <fullName evidence="2">Uncharacterized protein</fullName>
    </submittedName>
</protein>
<feature type="transmembrane region" description="Helical" evidence="1">
    <location>
        <begin position="14"/>
        <end position="34"/>
    </location>
</feature>
<keyword evidence="1" id="KW-0812">Transmembrane</keyword>
<dbReference type="EMBL" id="FNAG01000004">
    <property type="protein sequence ID" value="SDD58286.1"/>
    <property type="molecule type" value="Genomic_DNA"/>
</dbReference>
<accession>A0A1G6VZN4</accession>